<keyword evidence="4" id="KW-1185">Reference proteome</keyword>
<accession>A0ABQ4XS12</accession>
<dbReference type="InterPro" id="IPR001878">
    <property type="entry name" value="Znf_CCHC"/>
</dbReference>
<name>A0ABQ4XS12_9ASTR</name>
<evidence type="ECO:0000313" key="3">
    <source>
        <dbReference type="EMBL" id="GJS67636.1"/>
    </source>
</evidence>
<evidence type="ECO:0000313" key="4">
    <source>
        <dbReference type="Proteomes" id="UP001151760"/>
    </source>
</evidence>
<organism evidence="3 4">
    <name type="scientific">Tanacetum coccineum</name>
    <dbReference type="NCBI Taxonomy" id="301880"/>
    <lineage>
        <taxon>Eukaryota</taxon>
        <taxon>Viridiplantae</taxon>
        <taxon>Streptophyta</taxon>
        <taxon>Embryophyta</taxon>
        <taxon>Tracheophyta</taxon>
        <taxon>Spermatophyta</taxon>
        <taxon>Magnoliopsida</taxon>
        <taxon>eudicotyledons</taxon>
        <taxon>Gunneridae</taxon>
        <taxon>Pentapetalae</taxon>
        <taxon>asterids</taxon>
        <taxon>campanulids</taxon>
        <taxon>Asterales</taxon>
        <taxon>Asteraceae</taxon>
        <taxon>Asteroideae</taxon>
        <taxon>Anthemideae</taxon>
        <taxon>Anthemidinae</taxon>
        <taxon>Tanacetum</taxon>
    </lineage>
</organism>
<evidence type="ECO:0000256" key="1">
    <source>
        <dbReference type="SAM" id="MobiDB-lite"/>
    </source>
</evidence>
<reference evidence="3" key="1">
    <citation type="journal article" date="2022" name="Int. J. Mol. Sci.">
        <title>Draft Genome of Tanacetum Coccineum: Genomic Comparison of Closely Related Tanacetum-Family Plants.</title>
        <authorList>
            <person name="Yamashiro T."/>
            <person name="Shiraishi A."/>
            <person name="Nakayama K."/>
            <person name="Satake H."/>
        </authorList>
    </citation>
    <scope>NUCLEOTIDE SEQUENCE</scope>
</reference>
<reference evidence="3" key="2">
    <citation type="submission" date="2022-01" db="EMBL/GenBank/DDBJ databases">
        <authorList>
            <person name="Yamashiro T."/>
            <person name="Shiraishi A."/>
            <person name="Satake H."/>
            <person name="Nakayama K."/>
        </authorList>
    </citation>
    <scope>NUCLEOTIDE SEQUENCE</scope>
</reference>
<dbReference type="InterPro" id="IPR054722">
    <property type="entry name" value="PolX-like_BBD"/>
</dbReference>
<protein>
    <recommendedName>
        <fullName evidence="2">CCHC-type domain-containing protein</fullName>
    </recommendedName>
</protein>
<feature type="domain" description="CCHC-type" evidence="2">
    <location>
        <begin position="279"/>
        <end position="295"/>
    </location>
</feature>
<dbReference type="Pfam" id="PF22936">
    <property type="entry name" value="Pol_BBD"/>
    <property type="match status" value="1"/>
</dbReference>
<dbReference type="Proteomes" id="UP001151760">
    <property type="component" value="Unassembled WGS sequence"/>
</dbReference>
<dbReference type="EMBL" id="BQNB010009732">
    <property type="protein sequence ID" value="GJS67636.1"/>
    <property type="molecule type" value="Genomic_DNA"/>
</dbReference>
<sequence>MAARDSDDALTCCVENTVEDRIMDSGASFHATYCKEELERFKLRSSKVRLADYKTLDIVGVGDVVLKTSFSTSWTLKDVRNKRGSLYLDEVHPEGIGAIIVGSGSAALWFGEAEEYFLHNVSEDKETTEVEATGVVVDIMQTFRQEGNASFGIQDLCLNQELLEYMDVHDNDASESSQPSWGKIKDNEESKLEYKYSRPGEPIEDIFSSGKRFGDDIYVVSVPPIRCRSKTPISKNFKEPFDKSQTLQRTEGMTEGMKQNRNKSKSWKIGEIKYKHNITCWNCNQKSHFQNQCSKLVASRDKVVNMAAGDSDDALACCVENTVEDRIMDSGASFHATHSSWTLKDVSLARDVQFSTDRVVWHEPEQFSSELNNISLELYTVQKSVQRCVHVPYTLTKWYREPGYDKQWQKTELYTVQKSVQRCVQVPYTLTKWYREPGYDKQWQRTRTDTGAEGMTEGMKQNRNKSKSWKIGEIKYKHNITCWNCNQKGQFQNQCSKLVASRDKVVNMAAGDSYDALACCVENTVEDRIMDYGASFHATYCKEELERC</sequence>
<comment type="caution">
    <text evidence="3">The sequence shown here is derived from an EMBL/GenBank/DDBJ whole genome shotgun (WGS) entry which is preliminary data.</text>
</comment>
<evidence type="ECO:0000259" key="2">
    <source>
        <dbReference type="SMART" id="SM00343"/>
    </source>
</evidence>
<dbReference type="SMART" id="SM00343">
    <property type="entry name" value="ZnF_C2HC"/>
    <property type="match status" value="2"/>
</dbReference>
<gene>
    <name evidence="3" type="ORF">Tco_0682200</name>
</gene>
<proteinExistence type="predicted"/>
<feature type="domain" description="CCHC-type" evidence="2">
    <location>
        <begin position="481"/>
        <end position="497"/>
    </location>
</feature>
<feature type="region of interest" description="Disordered" evidence="1">
    <location>
        <begin position="243"/>
        <end position="262"/>
    </location>
</feature>